<accession>A0AAV1AZQ6</accession>
<dbReference type="Proteomes" id="UP001157006">
    <property type="component" value="Chromosome 5"/>
</dbReference>
<gene>
    <name evidence="1" type="ORF">VFH_V140400</name>
</gene>
<dbReference type="AlphaFoldDB" id="A0AAV1AZQ6"/>
<keyword evidence="2" id="KW-1185">Reference proteome</keyword>
<protein>
    <submittedName>
        <fullName evidence="1">Uncharacterized protein</fullName>
    </submittedName>
</protein>
<reference evidence="1 2" key="1">
    <citation type="submission" date="2023-01" db="EMBL/GenBank/DDBJ databases">
        <authorList>
            <person name="Kreplak J."/>
        </authorList>
    </citation>
    <scope>NUCLEOTIDE SEQUENCE [LARGE SCALE GENOMIC DNA]</scope>
</reference>
<dbReference type="EMBL" id="OX451740">
    <property type="protein sequence ID" value="CAI8614652.1"/>
    <property type="molecule type" value="Genomic_DNA"/>
</dbReference>
<proteinExistence type="predicted"/>
<sequence length="155" mass="18148">MVKKTMRKSGRVQRWCGYQEYTSYFSCFLMVWTRWRKGEISYVFFTDVVKFNRGFRVLWVVVAVGFMTAGPHQVLEVYEAGLGQVSSNKVQRQHLDFGETKCRFLECFAWSSVGFCLVMKNDDGDVCKLENDKTWFSHEDGHRVLLWKVLSSISL</sequence>
<name>A0AAV1AZQ6_VICFA</name>
<evidence type="ECO:0000313" key="2">
    <source>
        <dbReference type="Proteomes" id="UP001157006"/>
    </source>
</evidence>
<evidence type="ECO:0000313" key="1">
    <source>
        <dbReference type="EMBL" id="CAI8614652.1"/>
    </source>
</evidence>
<organism evidence="1 2">
    <name type="scientific">Vicia faba</name>
    <name type="common">Broad bean</name>
    <name type="synonym">Faba vulgaris</name>
    <dbReference type="NCBI Taxonomy" id="3906"/>
    <lineage>
        <taxon>Eukaryota</taxon>
        <taxon>Viridiplantae</taxon>
        <taxon>Streptophyta</taxon>
        <taxon>Embryophyta</taxon>
        <taxon>Tracheophyta</taxon>
        <taxon>Spermatophyta</taxon>
        <taxon>Magnoliopsida</taxon>
        <taxon>eudicotyledons</taxon>
        <taxon>Gunneridae</taxon>
        <taxon>Pentapetalae</taxon>
        <taxon>rosids</taxon>
        <taxon>fabids</taxon>
        <taxon>Fabales</taxon>
        <taxon>Fabaceae</taxon>
        <taxon>Papilionoideae</taxon>
        <taxon>50 kb inversion clade</taxon>
        <taxon>NPAAA clade</taxon>
        <taxon>Hologalegina</taxon>
        <taxon>IRL clade</taxon>
        <taxon>Fabeae</taxon>
        <taxon>Vicia</taxon>
    </lineage>
</organism>